<dbReference type="PANTHER" id="PTHR46889:SF4">
    <property type="entry name" value="TRANSPOSASE INSO FOR INSERTION SEQUENCE ELEMENT IS911B-RELATED"/>
    <property type="match status" value="1"/>
</dbReference>
<organism evidence="3 4">
    <name type="scientific">Corallococcus llansteffanensis</name>
    <dbReference type="NCBI Taxonomy" id="2316731"/>
    <lineage>
        <taxon>Bacteria</taxon>
        <taxon>Pseudomonadati</taxon>
        <taxon>Myxococcota</taxon>
        <taxon>Myxococcia</taxon>
        <taxon>Myxococcales</taxon>
        <taxon>Cystobacterineae</taxon>
        <taxon>Myxococcaceae</taxon>
        <taxon>Corallococcus</taxon>
    </lineage>
</organism>
<dbReference type="Pfam" id="PF13333">
    <property type="entry name" value="rve_2"/>
    <property type="match status" value="1"/>
</dbReference>
<dbReference type="Pfam" id="PF01527">
    <property type="entry name" value="HTH_Tnp_1"/>
    <property type="match status" value="1"/>
</dbReference>
<dbReference type="InterPro" id="IPR048020">
    <property type="entry name" value="Transpos_IS3"/>
</dbReference>
<protein>
    <submittedName>
        <fullName evidence="3">IS3 family transposase</fullName>
    </submittedName>
</protein>
<dbReference type="Pfam" id="PF13276">
    <property type="entry name" value="HTH_21"/>
    <property type="match status" value="1"/>
</dbReference>
<dbReference type="GO" id="GO:0003677">
    <property type="term" value="F:DNA binding"/>
    <property type="evidence" value="ECO:0007669"/>
    <property type="project" value="InterPro"/>
</dbReference>
<dbReference type="RefSeq" id="WP_120648679.1">
    <property type="nucleotide sequence ID" value="NZ_RAWB01001032.1"/>
</dbReference>
<dbReference type="SUPFAM" id="SSF46689">
    <property type="entry name" value="Homeodomain-like"/>
    <property type="match status" value="1"/>
</dbReference>
<evidence type="ECO:0000313" key="4">
    <source>
        <dbReference type="Proteomes" id="UP000272888"/>
    </source>
</evidence>
<comment type="caution">
    <text evidence="3">The sequence shown here is derived from an EMBL/GenBank/DDBJ whole genome shotgun (WGS) entry which is preliminary data.</text>
</comment>
<dbReference type="GO" id="GO:0015074">
    <property type="term" value="P:DNA integration"/>
    <property type="evidence" value="ECO:0007669"/>
    <property type="project" value="InterPro"/>
</dbReference>
<feature type="region of interest" description="Disordered" evidence="1">
    <location>
        <begin position="44"/>
        <end position="76"/>
    </location>
</feature>
<evidence type="ECO:0000256" key="1">
    <source>
        <dbReference type="SAM" id="MobiDB-lite"/>
    </source>
</evidence>
<dbReference type="PROSITE" id="PS50994">
    <property type="entry name" value="INTEGRASE"/>
    <property type="match status" value="1"/>
</dbReference>
<feature type="domain" description="Integrase catalytic" evidence="2">
    <location>
        <begin position="233"/>
        <end position="395"/>
    </location>
</feature>
<proteinExistence type="predicted"/>
<accession>A0A3A8N9N6</accession>
<dbReference type="InterPro" id="IPR050900">
    <property type="entry name" value="Transposase_IS3/IS150/IS904"/>
</dbReference>
<dbReference type="SUPFAM" id="SSF53098">
    <property type="entry name" value="Ribonuclease H-like"/>
    <property type="match status" value="1"/>
</dbReference>
<gene>
    <name evidence="3" type="ORF">D7V93_43090</name>
</gene>
<dbReference type="EMBL" id="RAWB01001032">
    <property type="protein sequence ID" value="RKH36084.1"/>
    <property type="molecule type" value="Genomic_DNA"/>
</dbReference>
<feature type="compositionally biased region" description="Low complexity" evidence="1">
    <location>
        <begin position="53"/>
        <end position="71"/>
    </location>
</feature>
<keyword evidence="4" id="KW-1185">Reference proteome</keyword>
<dbReference type="Gene3D" id="1.10.10.60">
    <property type="entry name" value="Homeodomain-like"/>
    <property type="match status" value="1"/>
</dbReference>
<dbReference type="NCBIfam" id="NF033516">
    <property type="entry name" value="transpos_IS3"/>
    <property type="match status" value="1"/>
</dbReference>
<dbReference type="AlphaFoldDB" id="A0A3A8N9N6"/>
<dbReference type="InterPro" id="IPR012337">
    <property type="entry name" value="RNaseH-like_sf"/>
</dbReference>
<dbReference type="InterPro" id="IPR001584">
    <property type="entry name" value="Integrase_cat-core"/>
</dbReference>
<dbReference type="InterPro" id="IPR036397">
    <property type="entry name" value="RNaseH_sf"/>
</dbReference>
<dbReference type="Pfam" id="PF00665">
    <property type="entry name" value="rve"/>
    <property type="match status" value="1"/>
</dbReference>
<evidence type="ECO:0000259" key="2">
    <source>
        <dbReference type="PROSITE" id="PS50994"/>
    </source>
</evidence>
<dbReference type="InterPro" id="IPR009057">
    <property type="entry name" value="Homeodomain-like_sf"/>
</dbReference>
<dbReference type="Proteomes" id="UP000272888">
    <property type="component" value="Unassembled WGS sequence"/>
</dbReference>
<name>A0A3A8N9N6_9BACT</name>
<dbReference type="PANTHER" id="PTHR46889">
    <property type="entry name" value="TRANSPOSASE INSF FOR INSERTION SEQUENCE IS3B-RELATED"/>
    <property type="match status" value="1"/>
</dbReference>
<sequence>MPKSRPPYPPEFRERVVELLKAGRSGKSLAREFGCTEQSIRNWKKQLEGSGSGAPSSNSESRPAPRASSAASDERAELERLRREVRVLREERDIPKKSCGLVRAGVRGDAQAAYRLVKANQAVHSITTLCRVLEVSESGYHAWRTRLPSKRAVADAGLSERIRAIHAMSDGTYGVPRIHAELAAEGVHIGRKRVARLMRAARLEGVSRRRWCVTTTRDERARPAPDLVDRKFVAPGPDQLWVADITYIPTHAGFLYLAVVLDAWSRKVVGWAMAGHLKTELVVQALDMAVGQRQPQSVVHHSDQGTQYTSIGFGLRCKEAGVRPSMGSVGDAYDNAMCESFFATLECELLARRRFTSHAEARMAVFRFIEGWYNPLRRHSALDYESPAGYEKKHRAAA</sequence>
<reference evidence="4" key="1">
    <citation type="submission" date="2018-09" db="EMBL/GenBank/DDBJ databases">
        <authorList>
            <person name="Livingstone P.G."/>
            <person name="Whitworth D.E."/>
        </authorList>
    </citation>
    <scope>NUCLEOTIDE SEQUENCE [LARGE SCALE GENOMIC DNA]</scope>
    <source>
        <strain evidence="4">CA051B</strain>
    </source>
</reference>
<dbReference type="GO" id="GO:0004803">
    <property type="term" value="F:transposase activity"/>
    <property type="evidence" value="ECO:0007669"/>
    <property type="project" value="InterPro"/>
</dbReference>
<dbReference type="InterPro" id="IPR025948">
    <property type="entry name" value="HTH-like_dom"/>
</dbReference>
<dbReference type="GO" id="GO:0006313">
    <property type="term" value="P:DNA transposition"/>
    <property type="evidence" value="ECO:0007669"/>
    <property type="project" value="InterPro"/>
</dbReference>
<dbReference type="InterPro" id="IPR002514">
    <property type="entry name" value="Transposase_8"/>
</dbReference>
<evidence type="ECO:0000313" key="3">
    <source>
        <dbReference type="EMBL" id="RKH36084.1"/>
    </source>
</evidence>
<dbReference type="Gene3D" id="3.30.420.10">
    <property type="entry name" value="Ribonuclease H-like superfamily/Ribonuclease H"/>
    <property type="match status" value="1"/>
</dbReference>